<keyword evidence="3" id="KW-0378">Hydrolase</keyword>
<evidence type="ECO:0000256" key="2">
    <source>
        <dbReference type="ARBA" id="ARBA00023098"/>
    </source>
</evidence>
<feature type="active site" description="Nucleophile" evidence="3">
    <location>
        <position position="45"/>
    </location>
</feature>
<sequence>MPTIRVLAVDGGGVRGILPAKVLAWLEGKTGKRCSEMFHFMSGTSNGAVMTSGLAKPNPLSAQELLDIYVTTSGKVFHQSLWRKITTLCGLIGPKYGAAYYESVLQKALGTNTLLSDVRDVELLLTTYDIFGCRPYFFKSWRARGELSARARAEAKLADGETEDHKTRDFLLWQAARASSAAPSYFPPALPTSLAGTQFPATDGGVFANDPAMCAFAAILRLYRKELEAGSLEIQILSIGTGAVDYRYTYDQAKGWGKIGWAVPSLNVMFDGTNQTVDYQLTEIFGGDGYQGGSRFMALPGGLEFKNSSYYRIQADMGLEKDNPAGASSSLDDASPENIEKLLICGDAMIKNNLACLEELARTLATPRDPISVDADALELA</sequence>
<feature type="short sequence motif" description="DGA/G" evidence="3">
    <location>
        <begin position="203"/>
        <end position="205"/>
    </location>
</feature>
<dbReference type="PANTHER" id="PTHR32176">
    <property type="entry name" value="XYLOSE ISOMERASE"/>
    <property type="match status" value="1"/>
</dbReference>
<dbReference type="Pfam" id="PF01734">
    <property type="entry name" value="Patatin"/>
    <property type="match status" value="1"/>
</dbReference>
<protein>
    <submittedName>
        <fullName evidence="5">Patatin-like phospholipase/acyl hydrolase</fullName>
    </submittedName>
</protein>
<keyword evidence="2 3" id="KW-0443">Lipid metabolism</keyword>
<dbReference type="EMBL" id="JAGINP010000014">
    <property type="protein sequence ID" value="MBP2294060.1"/>
    <property type="molecule type" value="Genomic_DNA"/>
</dbReference>
<dbReference type="RefSeq" id="WP_209768033.1">
    <property type="nucleotide sequence ID" value="NZ_JAGINP010000014.1"/>
</dbReference>
<dbReference type="InterPro" id="IPR016035">
    <property type="entry name" value="Acyl_Trfase/lysoPLipase"/>
</dbReference>
<feature type="active site" description="Proton acceptor" evidence="3">
    <location>
        <position position="203"/>
    </location>
</feature>
<keyword evidence="3" id="KW-0442">Lipid degradation</keyword>
<gene>
    <name evidence="5" type="ORF">J2851_003846</name>
</gene>
<feature type="domain" description="PNPLA" evidence="4">
    <location>
        <begin position="7"/>
        <end position="216"/>
    </location>
</feature>
<accession>A0ABS4SNB6</accession>
<feature type="short sequence motif" description="GXGXXG" evidence="3">
    <location>
        <begin position="11"/>
        <end position="16"/>
    </location>
</feature>
<dbReference type="PANTHER" id="PTHR32176:SF92">
    <property type="entry name" value="XYLOSE ISOMERASE"/>
    <property type="match status" value="1"/>
</dbReference>
<organism evidence="5 6">
    <name type="scientific">Azospirillum rugosum</name>
    <dbReference type="NCBI Taxonomy" id="416170"/>
    <lineage>
        <taxon>Bacteria</taxon>
        <taxon>Pseudomonadati</taxon>
        <taxon>Pseudomonadota</taxon>
        <taxon>Alphaproteobacteria</taxon>
        <taxon>Rhodospirillales</taxon>
        <taxon>Azospirillaceae</taxon>
        <taxon>Azospirillum</taxon>
    </lineage>
</organism>
<comment type="caution">
    <text evidence="5">The sequence shown here is derived from an EMBL/GenBank/DDBJ whole genome shotgun (WGS) entry which is preliminary data.</text>
</comment>
<dbReference type="PROSITE" id="PS51635">
    <property type="entry name" value="PNPLA"/>
    <property type="match status" value="1"/>
</dbReference>
<evidence type="ECO:0000313" key="6">
    <source>
        <dbReference type="Proteomes" id="UP000781958"/>
    </source>
</evidence>
<proteinExistence type="inferred from homology"/>
<feature type="short sequence motif" description="GXSXG" evidence="3">
    <location>
        <begin position="43"/>
        <end position="47"/>
    </location>
</feature>
<evidence type="ECO:0000256" key="1">
    <source>
        <dbReference type="ARBA" id="ARBA00010240"/>
    </source>
</evidence>
<reference evidence="5 6" key="1">
    <citation type="submission" date="2021-03" db="EMBL/GenBank/DDBJ databases">
        <title>Genomic Encyclopedia of Type Strains, Phase III (KMG-III): the genomes of soil and plant-associated and newly described type strains.</title>
        <authorList>
            <person name="Whitman W."/>
        </authorList>
    </citation>
    <scope>NUCLEOTIDE SEQUENCE [LARGE SCALE GENOMIC DNA]</scope>
    <source>
        <strain evidence="5 6">IMMIB AFH-6</strain>
    </source>
</reference>
<dbReference type="Proteomes" id="UP000781958">
    <property type="component" value="Unassembled WGS sequence"/>
</dbReference>
<evidence type="ECO:0000256" key="3">
    <source>
        <dbReference type="PROSITE-ProRule" id="PRU01161"/>
    </source>
</evidence>
<dbReference type="Gene3D" id="3.40.1090.10">
    <property type="entry name" value="Cytosolic phospholipase A2 catalytic domain"/>
    <property type="match status" value="1"/>
</dbReference>
<dbReference type="InterPro" id="IPR002641">
    <property type="entry name" value="PNPLA_dom"/>
</dbReference>
<evidence type="ECO:0000313" key="5">
    <source>
        <dbReference type="EMBL" id="MBP2294060.1"/>
    </source>
</evidence>
<name>A0ABS4SNB6_9PROT</name>
<keyword evidence="6" id="KW-1185">Reference proteome</keyword>
<evidence type="ECO:0000259" key="4">
    <source>
        <dbReference type="PROSITE" id="PS51635"/>
    </source>
</evidence>
<dbReference type="SUPFAM" id="SSF52151">
    <property type="entry name" value="FabD/lysophospholipase-like"/>
    <property type="match status" value="1"/>
</dbReference>
<comment type="similarity">
    <text evidence="1">Belongs to the patatin family.</text>
</comment>